<evidence type="ECO:0000256" key="5">
    <source>
        <dbReference type="ARBA" id="ARBA00022840"/>
    </source>
</evidence>
<reference evidence="10" key="2">
    <citation type="journal article" date="2007" name="Science">
        <title>Draft genome sequence of the sexually transmitted pathogen Trichomonas vaginalis.</title>
        <authorList>
            <person name="Carlton J.M."/>
            <person name="Hirt R.P."/>
            <person name="Silva J.C."/>
            <person name="Delcher A.L."/>
            <person name="Schatz M."/>
            <person name="Zhao Q."/>
            <person name="Wortman J.R."/>
            <person name="Bidwell S.L."/>
            <person name="Alsmark U.C.M."/>
            <person name="Besteiro S."/>
            <person name="Sicheritz-Ponten T."/>
            <person name="Noel C.J."/>
            <person name="Dacks J.B."/>
            <person name="Foster P.G."/>
            <person name="Simillion C."/>
            <person name="Van de Peer Y."/>
            <person name="Miranda-Saavedra D."/>
            <person name="Barton G.J."/>
            <person name="Westrop G.D."/>
            <person name="Mueller S."/>
            <person name="Dessi D."/>
            <person name="Fiori P.L."/>
            <person name="Ren Q."/>
            <person name="Paulsen I."/>
            <person name="Zhang H."/>
            <person name="Bastida-Corcuera F.D."/>
            <person name="Simoes-Barbosa A."/>
            <person name="Brown M.T."/>
            <person name="Hayes R.D."/>
            <person name="Mukherjee M."/>
            <person name="Okumura C.Y."/>
            <person name="Schneider R."/>
            <person name="Smith A.J."/>
            <person name="Vanacova S."/>
            <person name="Villalvazo M."/>
            <person name="Haas B.J."/>
            <person name="Pertea M."/>
            <person name="Feldblyum T.V."/>
            <person name="Utterback T.R."/>
            <person name="Shu C.L."/>
            <person name="Osoegawa K."/>
            <person name="de Jong P.J."/>
            <person name="Hrdy I."/>
            <person name="Horvathova L."/>
            <person name="Zubacova Z."/>
            <person name="Dolezal P."/>
            <person name="Malik S.B."/>
            <person name="Logsdon J.M. Jr."/>
            <person name="Henze K."/>
            <person name="Gupta A."/>
            <person name="Wang C.C."/>
            <person name="Dunne R.L."/>
            <person name="Upcroft J.A."/>
            <person name="Upcroft P."/>
            <person name="White O."/>
            <person name="Salzberg S.L."/>
            <person name="Tang P."/>
            <person name="Chiu C.-H."/>
            <person name="Lee Y.-S."/>
            <person name="Embley T.M."/>
            <person name="Coombs G.H."/>
            <person name="Mottram J.C."/>
            <person name="Tachezy J."/>
            <person name="Fraser-Liggett C.M."/>
            <person name="Johnson P.J."/>
        </authorList>
    </citation>
    <scope>NUCLEOTIDE SEQUENCE [LARGE SCALE GENOMIC DNA]</scope>
    <source>
        <strain evidence="10">G3</strain>
    </source>
</reference>
<keyword evidence="5" id="KW-0067">ATP-binding</keyword>
<organism evidence="10 11">
    <name type="scientific">Trichomonas vaginalis (strain ATCC PRA-98 / G3)</name>
    <dbReference type="NCBI Taxonomy" id="412133"/>
    <lineage>
        <taxon>Eukaryota</taxon>
        <taxon>Metamonada</taxon>
        <taxon>Parabasalia</taxon>
        <taxon>Trichomonadida</taxon>
        <taxon>Trichomonadidae</taxon>
        <taxon>Trichomonas</taxon>
    </lineage>
</organism>
<name>A2FN45_TRIV3</name>
<evidence type="ECO:0000313" key="10">
    <source>
        <dbReference type="EMBL" id="EAX93687.1"/>
    </source>
</evidence>
<dbReference type="SUPFAM" id="SSF52374">
    <property type="entry name" value="Nucleotidylyl transferase"/>
    <property type="match status" value="1"/>
</dbReference>
<dbReference type="InParanoid" id="A2FN45"/>
<evidence type="ECO:0000256" key="2">
    <source>
        <dbReference type="ARBA" id="ARBA00013161"/>
    </source>
</evidence>
<evidence type="ECO:0000256" key="9">
    <source>
        <dbReference type="ARBA" id="ARBA00049929"/>
    </source>
</evidence>
<dbReference type="eggNOG" id="KOG2145">
    <property type="taxonomic scope" value="Eukaryota"/>
</dbReference>
<reference evidence="10" key="1">
    <citation type="submission" date="2006-10" db="EMBL/GenBank/DDBJ databases">
        <authorList>
            <person name="Amadeo P."/>
            <person name="Zhao Q."/>
            <person name="Wortman J."/>
            <person name="Fraser-Liggett C."/>
            <person name="Carlton J."/>
        </authorList>
    </citation>
    <scope>NUCLEOTIDE SEQUENCE</scope>
    <source>
        <strain evidence="10">G3</strain>
    </source>
</reference>
<dbReference type="EC" id="6.1.1.2" evidence="2"/>
<dbReference type="OrthoDB" id="10261385at2759"/>
<keyword evidence="6" id="KW-0648">Protein biosynthesis</keyword>
<comment type="similarity">
    <text evidence="1">Belongs to the class-I aminoacyl-tRNA synthetase family.</text>
</comment>
<keyword evidence="3" id="KW-0436">Ligase</keyword>
<dbReference type="Gene3D" id="1.10.240.10">
    <property type="entry name" value="Tyrosyl-Transfer RNA Synthetase"/>
    <property type="match status" value="1"/>
</dbReference>
<dbReference type="AlphaFoldDB" id="A2FN45"/>
<dbReference type="GO" id="GO:0005737">
    <property type="term" value="C:cytoplasm"/>
    <property type="evidence" value="ECO:0000318"/>
    <property type="project" value="GO_Central"/>
</dbReference>
<evidence type="ECO:0000256" key="4">
    <source>
        <dbReference type="ARBA" id="ARBA00022741"/>
    </source>
</evidence>
<dbReference type="Proteomes" id="UP000001542">
    <property type="component" value="Unassembled WGS sequence"/>
</dbReference>
<protein>
    <recommendedName>
        <fullName evidence="2">tryptophan--tRNA ligase</fullName>
        <ecNumber evidence="2">6.1.1.2</ecNumber>
    </recommendedName>
    <alternativeName>
        <fullName evidence="8">Tryptophanyl-tRNA synthetase</fullName>
    </alternativeName>
</protein>
<dbReference type="GO" id="GO:0006436">
    <property type="term" value="P:tryptophanyl-tRNA aminoacylation"/>
    <property type="evidence" value="ECO:0000318"/>
    <property type="project" value="GO_Central"/>
</dbReference>
<dbReference type="GO" id="GO:0004830">
    <property type="term" value="F:tryptophan-tRNA ligase activity"/>
    <property type="evidence" value="ECO:0000318"/>
    <property type="project" value="GO_Central"/>
</dbReference>
<keyword evidence="7" id="KW-0030">Aminoacyl-tRNA synthetase</keyword>
<sequence>MESPAVEIESIIPKPESYGALPITDELVAKFTELTKTQPIAALKRHIFNGHIGFDAAIEHATSGKPLYIYLPISPSDRLTTLRHALFLNFAKFLQTALNCYLFIHVNDYKAYTRETDNIKYDAAKKWTEETIRDILAFEFNKEKTIVLTNTSAVALNYVMLCDLQRKCPLGEFFHNFFTDDNVNVGTIDAVFQEATCAIPAYVEKIFPGKKDLKCLMLLRASQEKLFHFACSLCDKISAEKPYAIFGGFVPAPQSGQKMPKLAKFALGASPNDQNQKGGKQKNSIRDYMSIYIKNTPKEIATKINKFAFSGGKDTIQEHKEKGANLAVDIPTYYLKIFLEDDAEYERIVKHYGPGVLPEGEERMLSGELKKKCGEVLANFIKHIQEKRTAVTKEDIEKCYKLYSL</sequence>
<keyword evidence="4" id="KW-0547">Nucleotide-binding</keyword>
<accession>A2FN45</accession>
<dbReference type="EMBL" id="DS113898">
    <property type="protein sequence ID" value="EAX93687.1"/>
    <property type="molecule type" value="Genomic_DNA"/>
</dbReference>
<dbReference type="VEuPathDB" id="TrichDB:TVAG_104060"/>
<dbReference type="RefSeq" id="XP_001306617.1">
    <property type="nucleotide sequence ID" value="XM_001306616.1"/>
</dbReference>
<dbReference type="Gene3D" id="3.40.50.620">
    <property type="entry name" value="HUPs"/>
    <property type="match status" value="1"/>
</dbReference>
<dbReference type="FunFam" id="1.10.240.10:FF:000007">
    <property type="entry name" value="Tryptophan--tRNA ligase"/>
    <property type="match status" value="1"/>
</dbReference>
<dbReference type="GO" id="GO:0005524">
    <property type="term" value="F:ATP binding"/>
    <property type="evidence" value="ECO:0007669"/>
    <property type="project" value="UniProtKB-KW"/>
</dbReference>
<evidence type="ECO:0000256" key="6">
    <source>
        <dbReference type="ARBA" id="ARBA00022917"/>
    </source>
</evidence>
<gene>
    <name evidence="10" type="ORF">TVAG_104060</name>
</gene>
<dbReference type="STRING" id="5722.A2FN45"/>
<comment type="catalytic activity">
    <reaction evidence="9">
        <text>tRNA(Trp) + L-tryptophan + ATP = L-tryptophyl-tRNA(Trp) + AMP + diphosphate + H(+)</text>
        <dbReference type="Rhea" id="RHEA:24080"/>
        <dbReference type="Rhea" id="RHEA-COMP:9671"/>
        <dbReference type="Rhea" id="RHEA-COMP:9705"/>
        <dbReference type="ChEBI" id="CHEBI:15378"/>
        <dbReference type="ChEBI" id="CHEBI:30616"/>
        <dbReference type="ChEBI" id="CHEBI:33019"/>
        <dbReference type="ChEBI" id="CHEBI:57912"/>
        <dbReference type="ChEBI" id="CHEBI:78442"/>
        <dbReference type="ChEBI" id="CHEBI:78535"/>
        <dbReference type="ChEBI" id="CHEBI:456215"/>
        <dbReference type="EC" id="6.1.1.2"/>
    </reaction>
</comment>
<dbReference type="PANTHER" id="PTHR10055">
    <property type="entry name" value="TRYPTOPHANYL-TRNA SYNTHETASE"/>
    <property type="match status" value="1"/>
</dbReference>
<proteinExistence type="inferred from homology"/>
<dbReference type="KEGG" id="tva:4751410"/>
<evidence type="ECO:0000256" key="8">
    <source>
        <dbReference type="ARBA" id="ARBA00030268"/>
    </source>
</evidence>
<evidence type="ECO:0000313" key="11">
    <source>
        <dbReference type="Proteomes" id="UP000001542"/>
    </source>
</evidence>
<dbReference type="PANTHER" id="PTHR10055:SF1">
    <property type="entry name" value="TRYPTOPHAN--TRNA LIGASE, CYTOPLASMIC"/>
    <property type="match status" value="1"/>
</dbReference>
<dbReference type="SMR" id="A2FN45"/>
<evidence type="ECO:0000256" key="1">
    <source>
        <dbReference type="ARBA" id="ARBA00005594"/>
    </source>
</evidence>
<dbReference type="VEuPathDB" id="TrichDB:TVAGG3_0043890"/>
<dbReference type="OMA" id="NTTEEHR"/>
<evidence type="ECO:0000256" key="7">
    <source>
        <dbReference type="ARBA" id="ARBA00023146"/>
    </source>
</evidence>
<dbReference type="InterPro" id="IPR014729">
    <property type="entry name" value="Rossmann-like_a/b/a_fold"/>
</dbReference>
<evidence type="ECO:0000256" key="3">
    <source>
        <dbReference type="ARBA" id="ARBA00022598"/>
    </source>
</evidence>
<keyword evidence="11" id="KW-1185">Reference proteome</keyword>